<proteinExistence type="predicted"/>
<dbReference type="EMBL" id="BNAF01000002">
    <property type="protein sequence ID" value="GHE23731.1"/>
    <property type="molecule type" value="Genomic_DNA"/>
</dbReference>
<evidence type="ECO:0000313" key="1">
    <source>
        <dbReference type="EMBL" id="GHE23731.1"/>
    </source>
</evidence>
<organism evidence="1 2">
    <name type="scientific">Sphingobacterium griseoflavum</name>
    <dbReference type="NCBI Taxonomy" id="1474952"/>
    <lineage>
        <taxon>Bacteria</taxon>
        <taxon>Pseudomonadati</taxon>
        <taxon>Bacteroidota</taxon>
        <taxon>Sphingobacteriia</taxon>
        <taxon>Sphingobacteriales</taxon>
        <taxon>Sphingobacteriaceae</taxon>
        <taxon>Sphingobacterium</taxon>
    </lineage>
</organism>
<reference evidence="2" key="1">
    <citation type="journal article" date="2019" name="Int. J. Syst. Evol. Microbiol.">
        <title>The Global Catalogue of Microorganisms (GCM) 10K type strain sequencing project: providing services to taxonomists for standard genome sequencing and annotation.</title>
        <authorList>
            <consortium name="The Broad Institute Genomics Platform"/>
            <consortium name="The Broad Institute Genome Sequencing Center for Infectious Disease"/>
            <person name="Wu L."/>
            <person name="Ma J."/>
        </authorList>
    </citation>
    <scope>NUCLEOTIDE SEQUENCE [LARGE SCALE GENOMIC DNA]</scope>
    <source>
        <strain evidence="2">CGMCC 1.12966</strain>
    </source>
</reference>
<dbReference type="Proteomes" id="UP000620550">
    <property type="component" value="Unassembled WGS sequence"/>
</dbReference>
<gene>
    <name evidence="1" type="ORF">GCM10017764_06990</name>
</gene>
<evidence type="ECO:0000313" key="2">
    <source>
        <dbReference type="Proteomes" id="UP000620550"/>
    </source>
</evidence>
<comment type="caution">
    <text evidence="1">The sequence shown here is derived from an EMBL/GenBank/DDBJ whole genome shotgun (WGS) entry which is preliminary data.</text>
</comment>
<keyword evidence="2" id="KW-1185">Reference proteome</keyword>
<protein>
    <submittedName>
        <fullName evidence="1">Uncharacterized protein</fullName>
    </submittedName>
</protein>
<sequence length="204" mass="23627">MPRNQINIVLTTICLSIAYSVSQRPPILRTEPLLRDTVNNDSITRDTLSIEEVVVNKKSDALANFEAKKAYHKEIYYLGDDSNMIMFGLGIGVNIQKVYNHFSRRGKGSRRLQRQFEREYEDDLVNEIWNPLIAEYTTLQGDSLAKFNLYSKPTLDFLSQCSYYERVAYVLERLKNYRDSAAIIHERFDLSYPPQTAPLSSLKD</sequence>
<name>A0ABQ3HTE5_9SPHI</name>
<accession>A0ABQ3HTE5</accession>